<dbReference type="Proteomes" id="UP000199236">
    <property type="component" value="Unassembled WGS sequence"/>
</dbReference>
<name>A0A1I5IR51_9HYPH</name>
<evidence type="ECO:0000256" key="4">
    <source>
        <dbReference type="SAM" id="SignalP"/>
    </source>
</evidence>
<dbReference type="RefSeq" id="WP_090074085.1">
    <property type="nucleotide sequence ID" value="NZ_FOVR01000009.1"/>
</dbReference>
<dbReference type="Gene3D" id="3.40.190.10">
    <property type="entry name" value="Periplasmic binding protein-like II"/>
    <property type="match status" value="1"/>
</dbReference>
<dbReference type="PANTHER" id="PTHR30290">
    <property type="entry name" value="PERIPLASMIC BINDING COMPONENT OF ABC TRANSPORTER"/>
    <property type="match status" value="1"/>
</dbReference>
<evidence type="ECO:0000256" key="2">
    <source>
        <dbReference type="ARBA" id="ARBA00005695"/>
    </source>
</evidence>
<dbReference type="Gene3D" id="3.10.105.10">
    <property type="entry name" value="Dipeptide-binding Protein, Domain 3"/>
    <property type="match status" value="1"/>
</dbReference>
<dbReference type="CDD" id="cd08515">
    <property type="entry name" value="PBP2_NikA_DppA_OppA_like_10"/>
    <property type="match status" value="1"/>
</dbReference>
<comment type="similarity">
    <text evidence="2">Belongs to the bacterial solute-binding protein 5 family.</text>
</comment>
<dbReference type="Gene3D" id="3.90.76.10">
    <property type="entry name" value="Dipeptide-binding Protein, Domain 1"/>
    <property type="match status" value="1"/>
</dbReference>
<dbReference type="InterPro" id="IPR039424">
    <property type="entry name" value="SBP_5"/>
</dbReference>
<gene>
    <name evidence="6" type="ORF">SAMN04488056_109157</name>
</gene>
<proteinExistence type="inferred from homology"/>
<reference evidence="6 7" key="1">
    <citation type="submission" date="2016-10" db="EMBL/GenBank/DDBJ databases">
        <authorList>
            <person name="de Groot N.N."/>
        </authorList>
    </citation>
    <scope>NUCLEOTIDE SEQUENCE [LARGE SCALE GENOMIC DNA]</scope>
    <source>
        <strain evidence="6 7">CGMCC 1.9157</strain>
    </source>
</reference>
<dbReference type="PANTHER" id="PTHR30290:SF38">
    <property type="entry name" value="D,D-DIPEPTIDE-BINDING PERIPLASMIC PROTEIN DDPA-RELATED"/>
    <property type="match status" value="1"/>
</dbReference>
<evidence type="ECO:0000256" key="3">
    <source>
        <dbReference type="ARBA" id="ARBA00022729"/>
    </source>
</evidence>
<dbReference type="GO" id="GO:1904680">
    <property type="term" value="F:peptide transmembrane transporter activity"/>
    <property type="evidence" value="ECO:0007669"/>
    <property type="project" value="TreeGrafter"/>
</dbReference>
<dbReference type="EMBL" id="FOVR01000009">
    <property type="protein sequence ID" value="SFO62972.1"/>
    <property type="molecule type" value="Genomic_DNA"/>
</dbReference>
<dbReference type="InterPro" id="IPR030678">
    <property type="entry name" value="Peptide/Ni-bd"/>
</dbReference>
<dbReference type="InterPro" id="IPR000914">
    <property type="entry name" value="SBP_5_dom"/>
</dbReference>
<dbReference type="PROSITE" id="PS01040">
    <property type="entry name" value="SBP_BACTERIAL_5"/>
    <property type="match status" value="1"/>
</dbReference>
<accession>A0A1I5IR51</accession>
<feature type="domain" description="Solute-binding protein family 5" evidence="5">
    <location>
        <begin position="70"/>
        <end position="428"/>
    </location>
</feature>
<evidence type="ECO:0000313" key="7">
    <source>
        <dbReference type="Proteomes" id="UP000199236"/>
    </source>
</evidence>
<feature type="chain" id="PRO_5011659223" evidence="4">
    <location>
        <begin position="23"/>
        <end position="503"/>
    </location>
</feature>
<feature type="signal peptide" evidence="4">
    <location>
        <begin position="1"/>
        <end position="22"/>
    </location>
</feature>
<evidence type="ECO:0000259" key="5">
    <source>
        <dbReference type="Pfam" id="PF00496"/>
    </source>
</evidence>
<sequence length="503" mass="56253">MKISKLVLSTAVYLALSATSYADKASDTVNMAFLKELESADVFFNTAREGLLLNNSVWDGLLYRDPDSGEYKGNLAESWEWINDTTIEFKLRKGIKFHNGEPFNADDVVYTVNFVSDKANGVKSQTNVSWMDHAEKVDDFTVRIIADAPFPAAEEFLAGPVAMYPNEYYAKVGPKGMAAHPVGTGPFKVTELEPGKHFVLEKNEDYFNGPKGMAKVSKVDIRTIPDMNTQIAEFFNGTLDFLWNIPADQAEKLAAMGKFDVVNAPAIRVGYITMDAAGRFDPDGPMTKKKVRQAIYHAIDRKAIVEALVKGSSTVIDSACSPVQFACAQDLPTYDYDPAKAKALLAEAGYPDGFTTDFYAYRNRPYAEAMMGFLNEVGIKTNFSYLKYAALREKRAKGEVPISFQTWGSYSIADASAITSEFFTGGDWDDARDPEIKEWLTEADKTTDKEARKALYKKALTKIVEEAYWVPMFTYNVNYAMSKELDYKATPDELVRFFTFGWK</sequence>
<dbReference type="GO" id="GO:0043190">
    <property type="term" value="C:ATP-binding cassette (ABC) transporter complex"/>
    <property type="evidence" value="ECO:0007669"/>
    <property type="project" value="InterPro"/>
</dbReference>
<dbReference type="InterPro" id="IPR023765">
    <property type="entry name" value="SBP_5_CS"/>
</dbReference>
<dbReference type="GO" id="GO:0030288">
    <property type="term" value="C:outer membrane-bounded periplasmic space"/>
    <property type="evidence" value="ECO:0007669"/>
    <property type="project" value="UniProtKB-ARBA"/>
</dbReference>
<protein>
    <submittedName>
        <fullName evidence="6">Peptide/nickel transport system substrate-binding protein</fullName>
    </submittedName>
</protein>
<dbReference type="OrthoDB" id="9803988at2"/>
<keyword evidence="7" id="KW-1185">Reference proteome</keyword>
<dbReference type="SUPFAM" id="SSF53850">
    <property type="entry name" value="Periplasmic binding protein-like II"/>
    <property type="match status" value="1"/>
</dbReference>
<evidence type="ECO:0000256" key="1">
    <source>
        <dbReference type="ARBA" id="ARBA00004418"/>
    </source>
</evidence>
<dbReference type="GO" id="GO:0015833">
    <property type="term" value="P:peptide transport"/>
    <property type="evidence" value="ECO:0007669"/>
    <property type="project" value="TreeGrafter"/>
</dbReference>
<evidence type="ECO:0000313" key="6">
    <source>
        <dbReference type="EMBL" id="SFO62972.1"/>
    </source>
</evidence>
<dbReference type="PIRSF" id="PIRSF002741">
    <property type="entry name" value="MppA"/>
    <property type="match status" value="1"/>
</dbReference>
<dbReference type="Pfam" id="PF00496">
    <property type="entry name" value="SBP_bac_5"/>
    <property type="match status" value="1"/>
</dbReference>
<organism evidence="6 7">
    <name type="scientific">Cohaesibacter marisflavi</name>
    <dbReference type="NCBI Taxonomy" id="655353"/>
    <lineage>
        <taxon>Bacteria</taxon>
        <taxon>Pseudomonadati</taxon>
        <taxon>Pseudomonadota</taxon>
        <taxon>Alphaproteobacteria</taxon>
        <taxon>Hyphomicrobiales</taxon>
        <taxon>Cohaesibacteraceae</taxon>
    </lineage>
</organism>
<dbReference type="AlphaFoldDB" id="A0A1I5IR51"/>
<dbReference type="STRING" id="655353.SAMN04488056_109157"/>
<comment type="subcellular location">
    <subcellularLocation>
        <location evidence="1">Periplasm</location>
    </subcellularLocation>
</comment>
<keyword evidence="3 4" id="KW-0732">Signal</keyword>